<sequence>MAHNEAISPVEDAAVLEALFHQSPTGLLILDTELRILRSNFTSPILHEAPPEQIIGRHFTDVYDLSAPGEVKAMVGGVLESGAPARGRLVGVRPKGAPGPEYLFSVSVSRLEDPQGRILGVLAEMLDVTEREKARVRLRVLGSVREHVGRTLDVVVTCEELVREVVPDFADIAVVEVVDSVLRGEDPPLSPLGRQAPLRRVAFGHSGGQEQIQAHPVGDVRALPFPTPYAQTLADLKPRLIALGPDTPWLAADHPRAEAIRASGAHSLITAPLTLRGTVLGLLSLYRTDQADLYNEDDVTVAIAVAAHTVLCIDNARRYTREHTIASTIQRHVLPPCPAKQSTVETAHLHVPSEGGGGGGYDTFALSGARTALVVGEVADQGIHAATTLGQIRTVIRSLAALELEPDELLARLNDTAIRLAQERAALSPGDRVPLRGSCVYAVYDPLAQTCTIALAGHPPPVMAHPDGRTEIPELPSGPPLGSVEGPPFAATTIPVTDGSVLAFYTASLLHTSPSPDTLQRVLAHPDRPMQDLCDDVLYHLQNDTRRSEVILLLARTHAFPADQAAAWHLDDHPKAVATARTRAQHKLTLWGVDEETAYTTELIVSELVTNAVRYGTPPLRLQLIKDRTLTCEVQDGNPVAPRLRHAKTVDEGGRGLFIVTQLAQNWGVRYSLDGKTVWAEQILPSLTSSAETPRNDQILWAGTTGA</sequence>
<dbReference type="Pfam" id="PF08448">
    <property type="entry name" value="PAS_4"/>
    <property type="match status" value="1"/>
</dbReference>
<dbReference type="InterPro" id="IPR000700">
    <property type="entry name" value="PAS-assoc_C"/>
</dbReference>
<feature type="domain" description="PAC" evidence="2">
    <location>
        <begin position="88"/>
        <end position="140"/>
    </location>
</feature>
<name>A0ABU2U1J9_9ACTN</name>
<dbReference type="SUPFAM" id="SSF55874">
    <property type="entry name" value="ATPase domain of HSP90 chaperone/DNA topoisomerase II/histidine kinase"/>
    <property type="match status" value="1"/>
</dbReference>
<dbReference type="InterPro" id="IPR036890">
    <property type="entry name" value="HATPase_C_sf"/>
</dbReference>
<dbReference type="Pfam" id="PF13581">
    <property type="entry name" value="HATPase_c_2"/>
    <property type="match status" value="1"/>
</dbReference>
<dbReference type="Gene3D" id="3.30.450.40">
    <property type="match status" value="1"/>
</dbReference>
<dbReference type="Pfam" id="PF07228">
    <property type="entry name" value="SpoIIE"/>
    <property type="match status" value="1"/>
</dbReference>
<dbReference type="InterPro" id="IPR029016">
    <property type="entry name" value="GAF-like_dom_sf"/>
</dbReference>
<dbReference type="PANTHER" id="PTHR43156">
    <property type="entry name" value="STAGE II SPORULATION PROTEIN E-RELATED"/>
    <property type="match status" value="1"/>
</dbReference>
<dbReference type="SMART" id="SM00065">
    <property type="entry name" value="GAF"/>
    <property type="match status" value="1"/>
</dbReference>
<dbReference type="InterPro" id="IPR000014">
    <property type="entry name" value="PAS"/>
</dbReference>
<comment type="caution">
    <text evidence="3">The sequence shown here is derived from an EMBL/GenBank/DDBJ whole genome shotgun (WGS) entry which is preliminary data.</text>
</comment>
<dbReference type="Gene3D" id="3.60.40.10">
    <property type="entry name" value="PPM-type phosphatase domain"/>
    <property type="match status" value="1"/>
</dbReference>
<dbReference type="InterPro" id="IPR003018">
    <property type="entry name" value="GAF"/>
</dbReference>
<reference evidence="4" key="1">
    <citation type="submission" date="2023-07" db="EMBL/GenBank/DDBJ databases">
        <title>30 novel species of actinomycetes from the DSMZ collection.</title>
        <authorList>
            <person name="Nouioui I."/>
        </authorList>
    </citation>
    <scope>NUCLEOTIDE SEQUENCE [LARGE SCALE GENOMIC DNA]</scope>
    <source>
        <strain evidence="4">DSM 41699</strain>
    </source>
</reference>
<dbReference type="InterPro" id="IPR013656">
    <property type="entry name" value="PAS_4"/>
</dbReference>
<dbReference type="CDD" id="cd00130">
    <property type="entry name" value="PAS"/>
    <property type="match status" value="1"/>
</dbReference>
<dbReference type="InterPro" id="IPR052016">
    <property type="entry name" value="Bact_Sigma-Reg"/>
</dbReference>
<dbReference type="InterPro" id="IPR035965">
    <property type="entry name" value="PAS-like_dom_sf"/>
</dbReference>
<proteinExistence type="predicted"/>
<dbReference type="RefSeq" id="WP_311698546.1">
    <property type="nucleotide sequence ID" value="NZ_JAVREY010000047.1"/>
</dbReference>
<evidence type="ECO:0000259" key="2">
    <source>
        <dbReference type="PROSITE" id="PS50113"/>
    </source>
</evidence>
<dbReference type="InterPro" id="IPR001932">
    <property type="entry name" value="PPM-type_phosphatase-like_dom"/>
</dbReference>
<gene>
    <name evidence="3" type="ORF">RM764_29465</name>
</gene>
<dbReference type="PANTHER" id="PTHR43156:SF2">
    <property type="entry name" value="STAGE II SPORULATION PROTEIN E"/>
    <property type="match status" value="1"/>
</dbReference>
<evidence type="ECO:0000256" key="1">
    <source>
        <dbReference type="ARBA" id="ARBA00022801"/>
    </source>
</evidence>
<dbReference type="Pfam" id="PF01590">
    <property type="entry name" value="GAF"/>
    <property type="match status" value="1"/>
</dbReference>
<protein>
    <submittedName>
        <fullName evidence="3">SpoIIE family protein phosphatase</fullName>
    </submittedName>
</protein>
<dbReference type="Gene3D" id="3.30.450.20">
    <property type="entry name" value="PAS domain"/>
    <property type="match status" value="1"/>
</dbReference>
<evidence type="ECO:0000313" key="3">
    <source>
        <dbReference type="EMBL" id="MDT0467084.1"/>
    </source>
</evidence>
<accession>A0ABU2U1J9</accession>
<dbReference type="NCBIfam" id="TIGR00229">
    <property type="entry name" value="sensory_box"/>
    <property type="match status" value="1"/>
</dbReference>
<dbReference type="Proteomes" id="UP001183809">
    <property type="component" value="Unassembled WGS sequence"/>
</dbReference>
<dbReference type="EMBL" id="JAVREY010000047">
    <property type="protein sequence ID" value="MDT0467084.1"/>
    <property type="molecule type" value="Genomic_DNA"/>
</dbReference>
<dbReference type="InterPro" id="IPR036457">
    <property type="entry name" value="PPM-type-like_dom_sf"/>
</dbReference>
<keyword evidence="1" id="KW-0378">Hydrolase</keyword>
<dbReference type="PROSITE" id="PS50113">
    <property type="entry name" value="PAC"/>
    <property type="match status" value="1"/>
</dbReference>
<dbReference type="SUPFAM" id="SSF55785">
    <property type="entry name" value="PYP-like sensor domain (PAS domain)"/>
    <property type="match status" value="1"/>
</dbReference>
<dbReference type="CDD" id="cd16936">
    <property type="entry name" value="HATPase_RsbW-like"/>
    <property type="match status" value="1"/>
</dbReference>
<evidence type="ECO:0000313" key="4">
    <source>
        <dbReference type="Proteomes" id="UP001183809"/>
    </source>
</evidence>
<organism evidence="3 4">
    <name type="scientific">Streptomyces gibsoniae</name>
    <dbReference type="NCBI Taxonomy" id="3075529"/>
    <lineage>
        <taxon>Bacteria</taxon>
        <taxon>Bacillati</taxon>
        <taxon>Actinomycetota</taxon>
        <taxon>Actinomycetes</taxon>
        <taxon>Kitasatosporales</taxon>
        <taxon>Streptomycetaceae</taxon>
        <taxon>Streptomyces</taxon>
    </lineage>
</organism>
<dbReference type="SMART" id="SM00331">
    <property type="entry name" value="PP2C_SIG"/>
    <property type="match status" value="1"/>
</dbReference>
<dbReference type="SUPFAM" id="SSF55781">
    <property type="entry name" value="GAF domain-like"/>
    <property type="match status" value="1"/>
</dbReference>
<dbReference type="Gene3D" id="3.30.565.10">
    <property type="entry name" value="Histidine kinase-like ATPase, C-terminal domain"/>
    <property type="match status" value="1"/>
</dbReference>
<keyword evidence="4" id="KW-1185">Reference proteome</keyword>
<dbReference type="InterPro" id="IPR003594">
    <property type="entry name" value="HATPase_dom"/>
</dbReference>